<proteinExistence type="predicted"/>
<feature type="non-terminal residue" evidence="2">
    <location>
        <position position="1"/>
    </location>
</feature>
<comment type="caution">
    <text evidence="2">The sequence shown here is derived from an EMBL/GenBank/DDBJ whole genome shotgun (WGS) entry which is preliminary data.</text>
</comment>
<evidence type="ECO:0000256" key="1">
    <source>
        <dbReference type="SAM" id="MobiDB-lite"/>
    </source>
</evidence>
<feature type="region of interest" description="Disordered" evidence="1">
    <location>
        <begin position="47"/>
        <end position="90"/>
    </location>
</feature>
<keyword evidence="3" id="KW-1185">Reference proteome</keyword>
<gene>
    <name evidence="2" type="ORF">THAOC_27281</name>
</gene>
<dbReference type="AlphaFoldDB" id="K0RJA9"/>
<dbReference type="Proteomes" id="UP000266841">
    <property type="component" value="Unassembled WGS sequence"/>
</dbReference>
<evidence type="ECO:0000313" key="2">
    <source>
        <dbReference type="EMBL" id="EJK53305.1"/>
    </source>
</evidence>
<feature type="compositionally biased region" description="Basic and acidic residues" evidence="1">
    <location>
        <begin position="77"/>
        <end position="90"/>
    </location>
</feature>
<sequence length="90" mass="9716">VAVDSSPSEQALGLRRVRDGALGEDGAPMTSEGSGYHFRVLSTESAAAELPSTSRRAEELNAHRPVARRRALAREGAPYDRTDIEPNKRA</sequence>
<protein>
    <submittedName>
        <fullName evidence="2">Uncharacterized protein</fullName>
    </submittedName>
</protein>
<accession>K0RJA9</accession>
<dbReference type="EMBL" id="AGNL01038058">
    <property type="protein sequence ID" value="EJK53305.1"/>
    <property type="molecule type" value="Genomic_DNA"/>
</dbReference>
<reference evidence="2 3" key="1">
    <citation type="journal article" date="2012" name="Genome Biol.">
        <title>Genome and low-iron response of an oceanic diatom adapted to chronic iron limitation.</title>
        <authorList>
            <person name="Lommer M."/>
            <person name="Specht M."/>
            <person name="Roy A.S."/>
            <person name="Kraemer L."/>
            <person name="Andreson R."/>
            <person name="Gutowska M.A."/>
            <person name="Wolf J."/>
            <person name="Bergner S.V."/>
            <person name="Schilhabel M.B."/>
            <person name="Klostermeier U.C."/>
            <person name="Beiko R.G."/>
            <person name="Rosenstiel P."/>
            <person name="Hippler M."/>
            <person name="Laroche J."/>
        </authorList>
    </citation>
    <scope>NUCLEOTIDE SEQUENCE [LARGE SCALE GENOMIC DNA]</scope>
    <source>
        <strain evidence="2 3">CCMP1005</strain>
    </source>
</reference>
<evidence type="ECO:0000313" key="3">
    <source>
        <dbReference type="Proteomes" id="UP000266841"/>
    </source>
</evidence>
<name>K0RJA9_THAOC</name>
<feature type="region of interest" description="Disordered" evidence="1">
    <location>
        <begin position="1"/>
        <end position="35"/>
    </location>
</feature>
<organism evidence="2 3">
    <name type="scientific">Thalassiosira oceanica</name>
    <name type="common">Marine diatom</name>
    <dbReference type="NCBI Taxonomy" id="159749"/>
    <lineage>
        <taxon>Eukaryota</taxon>
        <taxon>Sar</taxon>
        <taxon>Stramenopiles</taxon>
        <taxon>Ochrophyta</taxon>
        <taxon>Bacillariophyta</taxon>
        <taxon>Coscinodiscophyceae</taxon>
        <taxon>Thalassiosirophycidae</taxon>
        <taxon>Thalassiosirales</taxon>
        <taxon>Thalassiosiraceae</taxon>
        <taxon>Thalassiosira</taxon>
    </lineage>
</organism>